<evidence type="ECO:0000313" key="4">
    <source>
        <dbReference type="Proteomes" id="UP000739538"/>
    </source>
</evidence>
<dbReference type="Pfam" id="PF13279">
    <property type="entry name" value="4HBT_2"/>
    <property type="match status" value="1"/>
</dbReference>
<evidence type="ECO:0000313" key="3">
    <source>
        <dbReference type="EMBL" id="MCA9758427.1"/>
    </source>
</evidence>
<comment type="caution">
    <text evidence="3">The sequence shown here is derived from an EMBL/GenBank/DDBJ whole genome shotgun (WGS) entry which is preliminary data.</text>
</comment>
<dbReference type="Gene3D" id="3.10.129.10">
    <property type="entry name" value="Hotdog Thioesterase"/>
    <property type="match status" value="1"/>
</dbReference>
<protein>
    <submittedName>
        <fullName evidence="3">Acyl-CoA thioesterase</fullName>
    </submittedName>
</protein>
<name>A0A956NGL2_UNCEI</name>
<dbReference type="PANTHER" id="PTHR31793:SF27">
    <property type="entry name" value="NOVEL THIOESTERASE SUPERFAMILY DOMAIN AND SAPOSIN A-TYPE DOMAIN CONTAINING PROTEIN (0610012H03RIK)"/>
    <property type="match status" value="1"/>
</dbReference>
<dbReference type="CDD" id="cd00586">
    <property type="entry name" value="4HBT"/>
    <property type="match status" value="1"/>
</dbReference>
<reference evidence="3" key="1">
    <citation type="submission" date="2020-04" db="EMBL/GenBank/DDBJ databases">
        <authorList>
            <person name="Zhang T."/>
        </authorList>
    </citation>
    <scope>NUCLEOTIDE SEQUENCE</scope>
    <source>
        <strain evidence="3">HKST-UBA02</strain>
    </source>
</reference>
<reference evidence="3" key="2">
    <citation type="journal article" date="2021" name="Microbiome">
        <title>Successional dynamics and alternative stable states in a saline activated sludge microbial community over 9 years.</title>
        <authorList>
            <person name="Wang Y."/>
            <person name="Ye J."/>
            <person name="Ju F."/>
            <person name="Liu L."/>
            <person name="Boyd J.A."/>
            <person name="Deng Y."/>
            <person name="Parks D.H."/>
            <person name="Jiang X."/>
            <person name="Yin X."/>
            <person name="Woodcroft B.J."/>
            <person name="Tyson G.W."/>
            <person name="Hugenholtz P."/>
            <person name="Polz M.F."/>
            <person name="Zhang T."/>
        </authorList>
    </citation>
    <scope>NUCLEOTIDE SEQUENCE</scope>
    <source>
        <strain evidence="3">HKST-UBA02</strain>
    </source>
</reference>
<sequence length="143" mass="16698">MTDHFPLHVDIEPRFRDTDAMGHVNNAVYVTYLEVARQEYWRRFWTTGYSTVPFVMARIELDLRSPVKLGEVVRVELRTDWISRSSFGMSYRLTEVKSGRLVADAKTVAVTFDYETETSMPVPDEIRQHFVEIEGRELPGKPR</sequence>
<dbReference type="InterPro" id="IPR050563">
    <property type="entry name" value="4-hydroxybenzoyl-CoA_TE"/>
</dbReference>
<organism evidence="3 4">
    <name type="scientific">Eiseniibacteriota bacterium</name>
    <dbReference type="NCBI Taxonomy" id="2212470"/>
    <lineage>
        <taxon>Bacteria</taxon>
        <taxon>Candidatus Eiseniibacteriota</taxon>
    </lineage>
</organism>
<dbReference type="SUPFAM" id="SSF54637">
    <property type="entry name" value="Thioesterase/thiol ester dehydrase-isomerase"/>
    <property type="match status" value="1"/>
</dbReference>
<accession>A0A956NGL2</accession>
<proteinExistence type="inferred from homology"/>
<dbReference type="GO" id="GO:0047617">
    <property type="term" value="F:fatty acyl-CoA hydrolase activity"/>
    <property type="evidence" value="ECO:0007669"/>
    <property type="project" value="TreeGrafter"/>
</dbReference>
<gene>
    <name evidence="3" type="ORF">KDA27_21705</name>
</gene>
<evidence type="ECO:0000256" key="1">
    <source>
        <dbReference type="ARBA" id="ARBA00005953"/>
    </source>
</evidence>
<dbReference type="EMBL" id="JAGQHS010000172">
    <property type="protein sequence ID" value="MCA9758427.1"/>
    <property type="molecule type" value="Genomic_DNA"/>
</dbReference>
<keyword evidence="2" id="KW-0378">Hydrolase</keyword>
<comment type="similarity">
    <text evidence="1">Belongs to the 4-hydroxybenzoyl-CoA thioesterase family.</text>
</comment>
<dbReference type="PANTHER" id="PTHR31793">
    <property type="entry name" value="4-HYDROXYBENZOYL-COA THIOESTERASE FAMILY MEMBER"/>
    <property type="match status" value="1"/>
</dbReference>
<dbReference type="AlphaFoldDB" id="A0A956NGL2"/>
<evidence type="ECO:0000256" key="2">
    <source>
        <dbReference type="ARBA" id="ARBA00022801"/>
    </source>
</evidence>
<dbReference type="Proteomes" id="UP000739538">
    <property type="component" value="Unassembled WGS sequence"/>
</dbReference>
<dbReference type="InterPro" id="IPR029069">
    <property type="entry name" value="HotDog_dom_sf"/>
</dbReference>